<accession>A0AAF3EUH7</accession>
<feature type="transmembrane region" description="Helical" evidence="1">
    <location>
        <begin position="296"/>
        <end position="318"/>
    </location>
</feature>
<proteinExistence type="predicted"/>
<evidence type="ECO:0000313" key="2">
    <source>
        <dbReference type="Proteomes" id="UP000887575"/>
    </source>
</evidence>
<keyword evidence="2" id="KW-1185">Reference proteome</keyword>
<feature type="transmembrane region" description="Helical" evidence="1">
    <location>
        <begin position="180"/>
        <end position="201"/>
    </location>
</feature>
<feature type="transmembrane region" description="Helical" evidence="1">
    <location>
        <begin position="120"/>
        <end position="139"/>
    </location>
</feature>
<feature type="transmembrane region" description="Helical" evidence="1">
    <location>
        <begin position="330"/>
        <end position="354"/>
    </location>
</feature>
<evidence type="ECO:0000256" key="1">
    <source>
        <dbReference type="SAM" id="Phobius"/>
    </source>
</evidence>
<feature type="transmembrane region" description="Helical" evidence="1">
    <location>
        <begin position="90"/>
        <end position="108"/>
    </location>
</feature>
<dbReference type="InterPro" id="IPR036259">
    <property type="entry name" value="MFS_trans_sf"/>
</dbReference>
<feature type="transmembrane region" description="Helical" evidence="1">
    <location>
        <begin position="396"/>
        <end position="414"/>
    </location>
</feature>
<dbReference type="Gene3D" id="1.20.1250.20">
    <property type="entry name" value="MFS general substrate transporter like domains"/>
    <property type="match status" value="1"/>
</dbReference>
<feature type="transmembrane region" description="Helical" evidence="1">
    <location>
        <begin position="360"/>
        <end position="384"/>
    </location>
</feature>
<dbReference type="Proteomes" id="UP000887575">
    <property type="component" value="Unassembled WGS sequence"/>
</dbReference>
<feature type="transmembrane region" description="Helical" evidence="1">
    <location>
        <begin position="12"/>
        <end position="39"/>
    </location>
</feature>
<feature type="transmembrane region" description="Helical" evidence="1">
    <location>
        <begin position="59"/>
        <end position="78"/>
    </location>
</feature>
<sequence length="478" mass="53025">MSGNPTLKCLNTIVATCLCSSFHLGFLFMTWSSASLWVGLKEQLYHMLSPDFDTSTEEIARGLLSSLLIFGFALGCFLYSIRSLKCSKLWGLRISSLISAICIFFGSFEETYSLALPLSRYFTGTALAFSIGYGTEFITEILPTHFQWVAVPLQVSFAIVGCFMSSVLTFFNLLNSLDQLVMTLRIQGTILFLALLFLLWAEESPVHLCKKGELKRCASSISVYNDTPLAYSVFQNIQDDTIEKKFNRSALRKHLFPVFCLLSVAFSGGPILLLYPNVYLHSIRDYQDVSSVLLQSANLMCMTRVAAALIVAFMALFARREIAYSKPRVAVCYLVSLVALSVLVFLPMTTGAILRMILVILQVITLGENSATLTIELFCALAYLTRESRRSTAASIGFGCVIFAAYIASFPFVMDPSDNKILSAYLLVPTAVCWPVMMFLLPRATPRAPKPKEDEKNLTLTDRMKRNAIGTVHAFAGL</sequence>
<feature type="transmembrane region" description="Helical" evidence="1">
    <location>
        <begin position="255"/>
        <end position="276"/>
    </location>
</feature>
<feature type="transmembrane region" description="Helical" evidence="1">
    <location>
        <begin position="151"/>
        <end position="174"/>
    </location>
</feature>
<dbReference type="WBParaSite" id="MBELARI_LOCUS17713">
    <property type="protein sequence ID" value="MBELARI_LOCUS17713"/>
    <property type="gene ID" value="MBELARI_LOCUS17713"/>
</dbReference>
<keyword evidence="1" id="KW-0812">Transmembrane</keyword>
<feature type="transmembrane region" description="Helical" evidence="1">
    <location>
        <begin position="420"/>
        <end position="441"/>
    </location>
</feature>
<keyword evidence="1" id="KW-0472">Membrane</keyword>
<dbReference type="SUPFAM" id="SSF103473">
    <property type="entry name" value="MFS general substrate transporter"/>
    <property type="match status" value="1"/>
</dbReference>
<keyword evidence="1" id="KW-1133">Transmembrane helix</keyword>
<protein>
    <submittedName>
        <fullName evidence="3">Uncharacterized protein</fullName>
    </submittedName>
</protein>
<organism evidence="2 3">
    <name type="scientific">Mesorhabditis belari</name>
    <dbReference type="NCBI Taxonomy" id="2138241"/>
    <lineage>
        <taxon>Eukaryota</taxon>
        <taxon>Metazoa</taxon>
        <taxon>Ecdysozoa</taxon>
        <taxon>Nematoda</taxon>
        <taxon>Chromadorea</taxon>
        <taxon>Rhabditida</taxon>
        <taxon>Rhabditina</taxon>
        <taxon>Rhabditomorpha</taxon>
        <taxon>Rhabditoidea</taxon>
        <taxon>Rhabditidae</taxon>
        <taxon>Mesorhabditinae</taxon>
        <taxon>Mesorhabditis</taxon>
    </lineage>
</organism>
<dbReference type="AlphaFoldDB" id="A0AAF3EUH7"/>
<evidence type="ECO:0000313" key="3">
    <source>
        <dbReference type="WBParaSite" id="MBELARI_LOCUS17713"/>
    </source>
</evidence>
<reference evidence="3" key="1">
    <citation type="submission" date="2024-02" db="UniProtKB">
        <authorList>
            <consortium name="WormBaseParasite"/>
        </authorList>
    </citation>
    <scope>IDENTIFICATION</scope>
</reference>
<name>A0AAF3EUH7_9BILA</name>